<evidence type="ECO:0000313" key="3">
    <source>
        <dbReference type="Proteomes" id="UP001479290"/>
    </source>
</evidence>
<dbReference type="EMBL" id="JAWDJR010000003">
    <property type="protein sequence ID" value="KAK9977384.1"/>
    <property type="molecule type" value="Genomic_DNA"/>
</dbReference>
<name>A0AAW2AXA5_CULAL</name>
<organism evidence="2 3">
    <name type="scientific">Culter alburnus</name>
    <name type="common">Topmouth culter</name>
    <dbReference type="NCBI Taxonomy" id="194366"/>
    <lineage>
        <taxon>Eukaryota</taxon>
        <taxon>Metazoa</taxon>
        <taxon>Chordata</taxon>
        <taxon>Craniata</taxon>
        <taxon>Vertebrata</taxon>
        <taxon>Euteleostomi</taxon>
        <taxon>Actinopterygii</taxon>
        <taxon>Neopterygii</taxon>
        <taxon>Teleostei</taxon>
        <taxon>Ostariophysi</taxon>
        <taxon>Cypriniformes</taxon>
        <taxon>Xenocyprididae</taxon>
        <taxon>Xenocypridinae</taxon>
        <taxon>Culter</taxon>
    </lineage>
</organism>
<reference evidence="2 3" key="1">
    <citation type="submission" date="2024-05" db="EMBL/GenBank/DDBJ databases">
        <title>A high-quality chromosomal-level genome assembly of Topmouth culter (Culter alburnus).</title>
        <authorList>
            <person name="Zhao H."/>
        </authorList>
    </citation>
    <scope>NUCLEOTIDE SEQUENCE [LARGE SCALE GENOMIC DNA]</scope>
    <source>
        <strain evidence="2">CATC2023</strain>
        <tissue evidence="2">Muscle</tissue>
    </source>
</reference>
<dbReference type="AlphaFoldDB" id="A0AAW2AXA5"/>
<evidence type="ECO:0000256" key="1">
    <source>
        <dbReference type="SAM" id="MobiDB-lite"/>
    </source>
</evidence>
<comment type="caution">
    <text evidence="2">The sequence shown here is derived from an EMBL/GenBank/DDBJ whole genome shotgun (WGS) entry which is preliminary data.</text>
</comment>
<feature type="region of interest" description="Disordered" evidence="1">
    <location>
        <begin position="1"/>
        <end position="42"/>
    </location>
</feature>
<feature type="compositionally biased region" description="Basic residues" evidence="1">
    <location>
        <begin position="12"/>
        <end position="29"/>
    </location>
</feature>
<proteinExistence type="predicted"/>
<protein>
    <submittedName>
        <fullName evidence="2">Uncharacterized protein</fullName>
    </submittedName>
</protein>
<dbReference type="Proteomes" id="UP001479290">
    <property type="component" value="Unassembled WGS sequence"/>
</dbReference>
<evidence type="ECO:0000313" key="2">
    <source>
        <dbReference type="EMBL" id="KAK9977384.1"/>
    </source>
</evidence>
<accession>A0AAW2AXA5</accession>
<sequence length="99" mass="10977">MGVWGEGEVRGHSGKVKRRSNTKHTHSRTSRPSSPYIPTHQKTISFPQTLSSQKAHTHTELEAIFSVHTGRKPERMGMWVATPTVPRASLRLGLHNGSA</sequence>
<gene>
    <name evidence="2" type="ORF">ABG768_019198</name>
</gene>
<keyword evidence="3" id="KW-1185">Reference proteome</keyword>